<evidence type="ECO:0000256" key="1">
    <source>
        <dbReference type="ARBA" id="ARBA00010759"/>
    </source>
</evidence>
<sequence>MRDIIKYPNTVLTTPTKKVTEIDDELIDLLDEMHAIMLEKDGIGLAANQVGVSSRVAIVHIDDESGIFEMINPEIIKKSGKTIDVEGCLSFPEVYGTVERFDDITVRFVDREGYEVEVEASDYLSRVMQHEIEHLDGGLFIDKIIERLSPDELIDYMEEHGYD</sequence>
<dbReference type="CDD" id="cd00487">
    <property type="entry name" value="Pep_deformylase"/>
    <property type="match status" value="1"/>
</dbReference>
<dbReference type="NCBIfam" id="TIGR00079">
    <property type="entry name" value="pept_deformyl"/>
    <property type="match status" value="1"/>
</dbReference>
<feature type="active site" evidence="2">
    <location>
        <position position="131"/>
    </location>
</feature>
<dbReference type="HAMAP" id="MF_00163">
    <property type="entry name" value="Pep_deformylase"/>
    <property type="match status" value="1"/>
</dbReference>
<evidence type="ECO:0000313" key="3">
    <source>
        <dbReference type="EMBL" id="APB30480.1"/>
    </source>
</evidence>
<dbReference type="GO" id="GO:0042586">
    <property type="term" value="F:peptide deformylase activity"/>
    <property type="evidence" value="ECO:0007669"/>
    <property type="project" value="UniProtKB-UniRule"/>
</dbReference>
<dbReference type="STRING" id="519472.BHY08_00745"/>
<dbReference type="EMBL" id="CP017267">
    <property type="protein sequence ID" value="APB30480.1"/>
    <property type="molecule type" value="Genomic_DNA"/>
</dbReference>
<dbReference type="InterPro" id="IPR036821">
    <property type="entry name" value="Peptide_deformylase_sf"/>
</dbReference>
<protein>
    <recommendedName>
        <fullName evidence="2">Peptide deformylase</fullName>
        <shortName evidence="2">PDF</shortName>
        <ecNumber evidence="2">3.5.1.88</ecNumber>
    </recommendedName>
    <alternativeName>
        <fullName evidence="2">Polypeptide deformylase</fullName>
    </alternativeName>
</protein>
<dbReference type="RefSeq" id="WP_071456045.1">
    <property type="nucleotide sequence ID" value="NZ_CABJEN010000002.1"/>
</dbReference>
<dbReference type="SUPFAM" id="SSF56420">
    <property type="entry name" value="Peptide deformylase"/>
    <property type="match status" value="1"/>
</dbReference>
<feature type="binding site" evidence="2">
    <location>
        <position position="130"/>
    </location>
    <ligand>
        <name>Fe cation</name>
        <dbReference type="ChEBI" id="CHEBI:24875"/>
    </ligand>
</feature>
<dbReference type="OrthoDB" id="9784988at2"/>
<dbReference type="AlphaFoldDB" id="A0A1J0A3H6"/>
<dbReference type="KEGG" id="vte:BHY08_00745"/>
<comment type="catalytic activity">
    <reaction evidence="2">
        <text>N-terminal N-formyl-L-methionyl-[peptide] + H2O = N-terminal L-methionyl-[peptide] + formate</text>
        <dbReference type="Rhea" id="RHEA:24420"/>
        <dbReference type="Rhea" id="RHEA-COMP:10639"/>
        <dbReference type="Rhea" id="RHEA-COMP:10640"/>
        <dbReference type="ChEBI" id="CHEBI:15377"/>
        <dbReference type="ChEBI" id="CHEBI:15740"/>
        <dbReference type="ChEBI" id="CHEBI:49298"/>
        <dbReference type="ChEBI" id="CHEBI:64731"/>
        <dbReference type="EC" id="3.5.1.88"/>
    </reaction>
</comment>
<dbReference type="PIRSF" id="PIRSF004749">
    <property type="entry name" value="Pep_def"/>
    <property type="match status" value="1"/>
</dbReference>
<comment type="cofactor">
    <cofactor evidence="2">
        <name>Fe(2+)</name>
        <dbReference type="ChEBI" id="CHEBI:29033"/>
    </cofactor>
    <text evidence="2">Binds 1 Fe(2+) ion.</text>
</comment>
<dbReference type="PANTHER" id="PTHR10458">
    <property type="entry name" value="PEPTIDE DEFORMYLASE"/>
    <property type="match status" value="1"/>
</dbReference>
<comment type="function">
    <text evidence="2">Removes the formyl group from the N-terminal Met of newly synthesized proteins. Requires at least a dipeptide for an efficient rate of reaction. N-terminal L-methionine is a prerequisite for activity but the enzyme has broad specificity at other positions.</text>
</comment>
<dbReference type="Proteomes" id="UP000191200">
    <property type="component" value="Chromosome"/>
</dbReference>
<dbReference type="PANTHER" id="PTHR10458:SF22">
    <property type="entry name" value="PEPTIDE DEFORMYLASE"/>
    <property type="match status" value="1"/>
</dbReference>
<dbReference type="EC" id="3.5.1.88" evidence="2"/>
<name>A0A1J0A3H6_9ENTE</name>
<dbReference type="PRINTS" id="PR01576">
    <property type="entry name" value="PDEFORMYLASE"/>
</dbReference>
<organism evidence="3 4">
    <name type="scientific">Vagococcus teuberi</name>
    <dbReference type="NCBI Taxonomy" id="519472"/>
    <lineage>
        <taxon>Bacteria</taxon>
        <taxon>Bacillati</taxon>
        <taxon>Bacillota</taxon>
        <taxon>Bacilli</taxon>
        <taxon>Lactobacillales</taxon>
        <taxon>Enterococcaceae</taxon>
        <taxon>Vagococcus</taxon>
    </lineage>
</organism>
<dbReference type="GO" id="GO:0006412">
    <property type="term" value="P:translation"/>
    <property type="evidence" value="ECO:0007669"/>
    <property type="project" value="UniProtKB-UniRule"/>
</dbReference>
<feature type="binding site" evidence="2">
    <location>
        <position position="134"/>
    </location>
    <ligand>
        <name>Fe cation</name>
        <dbReference type="ChEBI" id="CHEBI:24875"/>
    </ligand>
</feature>
<evidence type="ECO:0000313" key="4">
    <source>
        <dbReference type="Proteomes" id="UP000191200"/>
    </source>
</evidence>
<dbReference type="GO" id="GO:0046872">
    <property type="term" value="F:metal ion binding"/>
    <property type="evidence" value="ECO:0007669"/>
    <property type="project" value="UniProtKB-KW"/>
</dbReference>
<reference evidence="3 4" key="1">
    <citation type="submission" date="2016-09" db="EMBL/GenBank/DDBJ databases">
        <title>Vagococcus teuberi sp. nov., isolated from the Malian artisanal sour milk fene.</title>
        <authorList>
            <person name="Wullschleger S."/>
            <person name="Seifert C."/>
            <person name="Baumgartner S."/>
            <person name="Lacroix C."/>
            <person name="Bonfoh B."/>
            <person name="Stevens M.J."/>
            <person name="Meile L."/>
        </authorList>
    </citation>
    <scope>NUCLEOTIDE SEQUENCE [LARGE SCALE GENOMIC DNA]</scope>
    <source>
        <strain evidence="3 4">DSM 21459</strain>
    </source>
</reference>
<keyword evidence="2" id="KW-0408">Iron</keyword>
<keyword evidence="2" id="KW-0648">Protein biosynthesis</keyword>
<keyword evidence="2" id="KW-0378">Hydrolase</keyword>
<dbReference type="InterPro" id="IPR023635">
    <property type="entry name" value="Peptide_deformylase"/>
</dbReference>
<dbReference type="Pfam" id="PF01327">
    <property type="entry name" value="Pep_deformylase"/>
    <property type="match status" value="1"/>
</dbReference>
<gene>
    <name evidence="2" type="primary">def</name>
    <name evidence="3" type="ORF">BHY08_00745</name>
</gene>
<proteinExistence type="inferred from homology"/>
<evidence type="ECO:0000256" key="2">
    <source>
        <dbReference type="HAMAP-Rule" id="MF_00163"/>
    </source>
</evidence>
<feature type="binding site" evidence="2">
    <location>
        <position position="88"/>
    </location>
    <ligand>
        <name>Fe cation</name>
        <dbReference type="ChEBI" id="CHEBI:24875"/>
    </ligand>
</feature>
<keyword evidence="2" id="KW-0479">Metal-binding</keyword>
<comment type="similarity">
    <text evidence="1 2">Belongs to the polypeptide deformylase family.</text>
</comment>
<dbReference type="NCBIfam" id="NF001159">
    <property type="entry name" value="PRK00150.1-3"/>
    <property type="match status" value="1"/>
</dbReference>
<accession>A0A1J0A3H6</accession>
<dbReference type="Gene3D" id="3.90.45.10">
    <property type="entry name" value="Peptide deformylase"/>
    <property type="match status" value="1"/>
</dbReference>
<keyword evidence="4" id="KW-1185">Reference proteome</keyword>